<organism evidence="11 12">
    <name type="scientific">Octopus sinensis</name>
    <name type="common">East Asian common octopus</name>
    <dbReference type="NCBI Taxonomy" id="2607531"/>
    <lineage>
        <taxon>Eukaryota</taxon>
        <taxon>Metazoa</taxon>
        <taxon>Spiralia</taxon>
        <taxon>Lophotrochozoa</taxon>
        <taxon>Mollusca</taxon>
        <taxon>Cephalopoda</taxon>
        <taxon>Coleoidea</taxon>
        <taxon>Octopodiformes</taxon>
        <taxon>Octopoda</taxon>
        <taxon>Incirrata</taxon>
        <taxon>Octopodidae</taxon>
        <taxon>Octopus</taxon>
    </lineage>
</organism>
<evidence type="ECO:0000256" key="7">
    <source>
        <dbReference type="ARBA" id="ARBA00023157"/>
    </source>
</evidence>
<dbReference type="InterPro" id="IPR043158">
    <property type="entry name" value="Wnt_C"/>
</dbReference>
<reference evidence="12" key="1">
    <citation type="submission" date="2025-08" db="UniProtKB">
        <authorList>
            <consortium name="RefSeq"/>
        </authorList>
    </citation>
    <scope>IDENTIFICATION</scope>
</reference>
<evidence type="ECO:0000256" key="8">
    <source>
        <dbReference type="ARBA" id="ARBA00023180"/>
    </source>
</evidence>
<comment type="function">
    <text evidence="10">Ligand for members of the frizzled family of seven transmembrane receptors.</text>
</comment>
<dbReference type="CDD" id="cd19338">
    <property type="entry name" value="Wnt_Wnt6"/>
    <property type="match status" value="1"/>
</dbReference>
<keyword evidence="8" id="KW-0325">Glycoprotein</keyword>
<keyword evidence="4" id="KW-0964">Secreted</keyword>
<evidence type="ECO:0000256" key="6">
    <source>
        <dbReference type="ARBA" id="ARBA00022687"/>
    </source>
</evidence>
<protein>
    <recommendedName>
        <fullName evidence="10">Protein Wnt</fullName>
    </recommendedName>
</protein>
<dbReference type="GO" id="GO:0045165">
    <property type="term" value="P:cell fate commitment"/>
    <property type="evidence" value="ECO:0007669"/>
    <property type="project" value="TreeGrafter"/>
</dbReference>
<evidence type="ECO:0000256" key="3">
    <source>
        <dbReference type="ARBA" id="ARBA00022473"/>
    </source>
</evidence>
<dbReference type="Gene3D" id="3.30.2460.20">
    <property type="match status" value="1"/>
</dbReference>
<dbReference type="Pfam" id="PF00110">
    <property type="entry name" value="wnt"/>
    <property type="match status" value="1"/>
</dbReference>
<dbReference type="InterPro" id="IPR018161">
    <property type="entry name" value="Wnt_CS"/>
</dbReference>
<evidence type="ECO:0000256" key="9">
    <source>
        <dbReference type="ARBA" id="ARBA00023288"/>
    </source>
</evidence>
<gene>
    <name evidence="12" type="primary">LOC115223602</name>
</gene>
<evidence type="ECO:0000256" key="5">
    <source>
        <dbReference type="ARBA" id="ARBA00022530"/>
    </source>
</evidence>
<dbReference type="GO" id="GO:0005615">
    <property type="term" value="C:extracellular space"/>
    <property type="evidence" value="ECO:0007669"/>
    <property type="project" value="TreeGrafter"/>
</dbReference>
<dbReference type="InterPro" id="IPR009143">
    <property type="entry name" value="Wnt6"/>
</dbReference>
<comment type="similarity">
    <text evidence="2 10">Belongs to the Wnt family.</text>
</comment>
<dbReference type="InterPro" id="IPR005817">
    <property type="entry name" value="Wnt"/>
</dbReference>
<dbReference type="GO" id="GO:0005109">
    <property type="term" value="F:frizzled binding"/>
    <property type="evidence" value="ECO:0007669"/>
    <property type="project" value="TreeGrafter"/>
</dbReference>
<proteinExistence type="inferred from homology"/>
<accession>A0A7E6FKU2</accession>
<keyword evidence="11" id="KW-1185">Reference proteome</keyword>
<dbReference type="GO" id="GO:0060070">
    <property type="term" value="P:canonical Wnt signaling pathway"/>
    <property type="evidence" value="ECO:0007669"/>
    <property type="project" value="TreeGrafter"/>
</dbReference>
<keyword evidence="3 10" id="KW-0217">Developmental protein</keyword>
<comment type="subcellular location">
    <subcellularLocation>
        <location evidence="1 10">Secreted</location>
        <location evidence="1 10">Extracellular space</location>
        <location evidence="1 10">Extracellular matrix</location>
    </subcellularLocation>
</comment>
<evidence type="ECO:0000256" key="4">
    <source>
        <dbReference type="ARBA" id="ARBA00022525"/>
    </source>
</evidence>
<dbReference type="GO" id="GO:0030182">
    <property type="term" value="P:neuron differentiation"/>
    <property type="evidence" value="ECO:0007669"/>
    <property type="project" value="TreeGrafter"/>
</dbReference>
<evidence type="ECO:0000313" key="11">
    <source>
        <dbReference type="Proteomes" id="UP000515154"/>
    </source>
</evidence>
<keyword evidence="9" id="KW-0449">Lipoprotein</keyword>
<dbReference type="PANTHER" id="PTHR12027:SF72">
    <property type="entry name" value="PROTEIN WNT-6"/>
    <property type="match status" value="1"/>
</dbReference>
<evidence type="ECO:0000313" key="12">
    <source>
        <dbReference type="RefSeq" id="XP_036368299.1"/>
    </source>
</evidence>
<evidence type="ECO:0000256" key="10">
    <source>
        <dbReference type="RuleBase" id="RU003500"/>
    </source>
</evidence>
<evidence type="ECO:0000256" key="1">
    <source>
        <dbReference type="ARBA" id="ARBA00004498"/>
    </source>
</evidence>
<dbReference type="SMART" id="SM00097">
    <property type="entry name" value="WNT1"/>
    <property type="match status" value="1"/>
</dbReference>
<sequence>MENSKTTNSMFVAFSILPETVIQSLLLFLAFTLSEISTALLLHVADSMAVGSPLDMDPNAICRKSRRLEGKQRRICRKEQEIVREIAKGAKLALSECQYQFAARHWNCTTARRSFGKILRRDLRETAFVYAITAAGVTYSVTQACSEGALLQCTCDRNNIRDKSTDGKWAWGGCGDDVNFGYLKSKEFMDAKKKKRCDITTKIRMHNNEAGRLAVKNHMRRVCKCHGLSGSCTLQTCWQKMPLFRHVGNRLKEKFKGASKVIISNDGQHVIPEGDTIKKPSATDLIYSENSPDFCRPSRKAGSLGTKGRTCDLYSKDVGGCDLLCCKRGYKRGYQVVTENCKCRFIWCCDVVCQRCVNNKTIYTCL</sequence>
<dbReference type="RefSeq" id="XP_036368299.1">
    <property type="nucleotide sequence ID" value="XM_036512406.1"/>
</dbReference>
<dbReference type="GO" id="GO:0005125">
    <property type="term" value="F:cytokine activity"/>
    <property type="evidence" value="ECO:0007669"/>
    <property type="project" value="TreeGrafter"/>
</dbReference>
<dbReference type="PROSITE" id="PS00246">
    <property type="entry name" value="WNT1"/>
    <property type="match status" value="1"/>
</dbReference>
<keyword evidence="6 10" id="KW-0879">Wnt signaling pathway</keyword>
<keyword evidence="7" id="KW-1015">Disulfide bond</keyword>
<dbReference type="PRINTS" id="PR01349">
    <property type="entry name" value="WNTPROTEIN"/>
</dbReference>
<evidence type="ECO:0000256" key="2">
    <source>
        <dbReference type="ARBA" id="ARBA00005683"/>
    </source>
</evidence>
<keyword evidence="5" id="KW-0272">Extracellular matrix</keyword>
<dbReference type="Proteomes" id="UP000515154">
    <property type="component" value="Linkage group LG23"/>
</dbReference>
<dbReference type="AlphaFoldDB" id="A0A7E6FKU2"/>
<name>A0A7E6FKU2_9MOLL</name>
<dbReference type="PANTHER" id="PTHR12027">
    <property type="entry name" value="WNT RELATED"/>
    <property type="match status" value="1"/>
</dbReference>
<dbReference type="FunFam" id="3.30.2460.20:FF:000001">
    <property type="entry name" value="Wnt homolog"/>
    <property type="match status" value="1"/>
</dbReference>